<dbReference type="InterPro" id="IPR004045">
    <property type="entry name" value="Glutathione_S-Trfase_N"/>
</dbReference>
<dbReference type="InterPro" id="IPR040079">
    <property type="entry name" value="Glutathione_S-Trfase"/>
</dbReference>
<dbReference type="Pfam" id="PF00043">
    <property type="entry name" value="GST_C"/>
    <property type="match status" value="1"/>
</dbReference>
<evidence type="ECO:0000259" key="2">
    <source>
        <dbReference type="PROSITE" id="PS50404"/>
    </source>
</evidence>
<dbReference type="Pfam" id="PF13409">
    <property type="entry name" value="GST_N_2"/>
    <property type="match status" value="1"/>
</dbReference>
<protein>
    <submittedName>
        <fullName evidence="4">Glutathione S-transferase</fullName>
    </submittedName>
</protein>
<dbReference type="PANTHER" id="PTHR44051">
    <property type="entry name" value="GLUTATHIONE S-TRANSFERASE-RELATED"/>
    <property type="match status" value="1"/>
</dbReference>
<evidence type="ECO:0000259" key="3">
    <source>
        <dbReference type="PROSITE" id="PS50405"/>
    </source>
</evidence>
<proteinExistence type="inferred from homology"/>
<evidence type="ECO:0000313" key="5">
    <source>
        <dbReference type="Proteomes" id="UP000799291"/>
    </source>
</evidence>
<feature type="domain" description="GST C-terminal" evidence="3">
    <location>
        <begin position="93"/>
        <end position="224"/>
    </location>
</feature>
<feature type="domain" description="GST N-terminal" evidence="2">
    <location>
        <begin position="3"/>
        <end position="87"/>
    </location>
</feature>
<dbReference type="InterPro" id="IPR036282">
    <property type="entry name" value="Glutathione-S-Trfase_C_sf"/>
</dbReference>
<gene>
    <name evidence="4" type="ORF">K458DRAFT_473422</name>
</gene>
<evidence type="ECO:0000313" key="4">
    <source>
        <dbReference type="EMBL" id="KAF2691690.1"/>
    </source>
</evidence>
<keyword evidence="5" id="KW-1185">Reference proteome</keyword>
<accession>A0A6G1JN88</accession>
<dbReference type="PROSITE" id="PS50404">
    <property type="entry name" value="GST_NTER"/>
    <property type="match status" value="1"/>
</dbReference>
<dbReference type="SFLD" id="SFLDS00019">
    <property type="entry name" value="Glutathione_Transferase_(cytos"/>
    <property type="match status" value="1"/>
</dbReference>
<name>A0A6G1JN88_9PLEO</name>
<dbReference type="SUPFAM" id="SSF52833">
    <property type="entry name" value="Thioredoxin-like"/>
    <property type="match status" value="1"/>
</dbReference>
<dbReference type="InterPro" id="IPR010987">
    <property type="entry name" value="Glutathione-S-Trfase_C-like"/>
</dbReference>
<comment type="similarity">
    <text evidence="1">Belongs to the GST superfamily.</text>
</comment>
<dbReference type="PROSITE" id="PS50405">
    <property type="entry name" value="GST_CTER"/>
    <property type="match status" value="1"/>
</dbReference>
<dbReference type="InterPro" id="IPR036249">
    <property type="entry name" value="Thioredoxin-like_sf"/>
</dbReference>
<dbReference type="Gene3D" id="3.40.30.10">
    <property type="entry name" value="Glutaredoxin"/>
    <property type="match status" value="1"/>
</dbReference>
<dbReference type="CDD" id="cd03048">
    <property type="entry name" value="GST_N_Ure2p_like"/>
    <property type="match status" value="1"/>
</dbReference>
<dbReference type="PANTHER" id="PTHR44051:SF8">
    <property type="entry name" value="GLUTATHIONE S-TRANSFERASE GSTA"/>
    <property type="match status" value="1"/>
</dbReference>
<organism evidence="4 5">
    <name type="scientific">Lentithecium fluviatile CBS 122367</name>
    <dbReference type="NCBI Taxonomy" id="1168545"/>
    <lineage>
        <taxon>Eukaryota</taxon>
        <taxon>Fungi</taxon>
        <taxon>Dikarya</taxon>
        <taxon>Ascomycota</taxon>
        <taxon>Pezizomycotina</taxon>
        <taxon>Dothideomycetes</taxon>
        <taxon>Pleosporomycetidae</taxon>
        <taxon>Pleosporales</taxon>
        <taxon>Massarineae</taxon>
        <taxon>Lentitheciaceae</taxon>
        <taxon>Lentithecium</taxon>
    </lineage>
</organism>
<dbReference type="Proteomes" id="UP000799291">
    <property type="component" value="Unassembled WGS sequence"/>
</dbReference>
<keyword evidence="4" id="KW-0808">Transferase</keyword>
<evidence type="ECO:0000256" key="1">
    <source>
        <dbReference type="ARBA" id="ARBA00007409"/>
    </source>
</evidence>
<dbReference type="SUPFAM" id="SSF47616">
    <property type="entry name" value="GST C-terminal domain-like"/>
    <property type="match status" value="1"/>
</dbReference>
<dbReference type="Gene3D" id="1.20.1050.10">
    <property type="match status" value="1"/>
</dbReference>
<dbReference type="GO" id="GO:0016740">
    <property type="term" value="F:transferase activity"/>
    <property type="evidence" value="ECO:0007669"/>
    <property type="project" value="UniProtKB-KW"/>
</dbReference>
<dbReference type="EMBL" id="MU005569">
    <property type="protein sequence ID" value="KAF2691690.1"/>
    <property type="molecule type" value="Genomic_DNA"/>
</dbReference>
<dbReference type="InterPro" id="IPR004046">
    <property type="entry name" value="GST_C"/>
</dbReference>
<dbReference type="OrthoDB" id="422574at2759"/>
<reference evidence="4" key="1">
    <citation type="journal article" date="2020" name="Stud. Mycol.">
        <title>101 Dothideomycetes genomes: a test case for predicting lifestyles and emergence of pathogens.</title>
        <authorList>
            <person name="Haridas S."/>
            <person name="Albert R."/>
            <person name="Binder M."/>
            <person name="Bloem J."/>
            <person name="Labutti K."/>
            <person name="Salamov A."/>
            <person name="Andreopoulos B."/>
            <person name="Baker S."/>
            <person name="Barry K."/>
            <person name="Bills G."/>
            <person name="Bluhm B."/>
            <person name="Cannon C."/>
            <person name="Castanera R."/>
            <person name="Culley D."/>
            <person name="Daum C."/>
            <person name="Ezra D."/>
            <person name="Gonzalez J."/>
            <person name="Henrissat B."/>
            <person name="Kuo A."/>
            <person name="Liang C."/>
            <person name="Lipzen A."/>
            <person name="Lutzoni F."/>
            <person name="Magnuson J."/>
            <person name="Mondo S."/>
            <person name="Nolan M."/>
            <person name="Ohm R."/>
            <person name="Pangilinan J."/>
            <person name="Park H.-J."/>
            <person name="Ramirez L."/>
            <person name="Alfaro M."/>
            <person name="Sun H."/>
            <person name="Tritt A."/>
            <person name="Yoshinaga Y."/>
            <person name="Zwiers L.-H."/>
            <person name="Turgeon B."/>
            <person name="Goodwin S."/>
            <person name="Spatafora J."/>
            <person name="Crous P."/>
            <person name="Grigoriev I."/>
        </authorList>
    </citation>
    <scope>NUCLEOTIDE SEQUENCE</scope>
    <source>
        <strain evidence="4">CBS 122367</strain>
    </source>
</reference>
<sequence>MSSSSIELLTAAIPNGQKVSIYLEELGIPYTATAVDSDKMNKKPPDCLTVNPSGPIPAIIDHSRKVFAVFEFNAIFLYLAEHYDKEYKFTFEHPDEKCEMTQWLFHCTGVSHLQCHATQFFRDALEKIQDGFSRYRNETKRLYSLFEVGLQHRDYLCGRGRGKYSIADICGFTWVRCARLEGIDLDEFPKLKAWMEGIEAREAVRRGLRVPDGEDQIERVEDPFEK</sequence>
<dbReference type="AlphaFoldDB" id="A0A6G1JN88"/>
<dbReference type="SFLD" id="SFLDG00358">
    <property type="entry name" value="Main_(cytGST)"/>
    <property type="match status" value="1"/>
</dbReference>